<evidence type="ECO:0000313" key="3">
    <source>
        <dbReference type="Proteomes" id="UP000284403"/>
    </source>
</evidence>
<reference evidence="2 3" key="1">
    <citation type="journal article" date="2018" name="BMC Genomics">
        <title>Genomic comparison of Trypanosoma conorhini and Trypanosoma rangeli to Trypanosoma cruzi strains of high and low virulence.</title>
        <authorList>
            <person name="Bradwell K.R."/>
            <person name="Koparde V.N."/>
            <person name="Matveyev A.V."/>
            <person name="Serrano M.G."/>
            <person name="Alves J.M."/>
            <person name="Parikh H."/>
            <person name="Huang B."/>
            <person name="Lee V."/>
            <person name="Espinosa-Alvarez O."/>
            <person name="Ortiz P.A."/>
            <person name="Costa-Martins A.G."/>
            <person name="Teixeira M.M."/>
            <person name="Buck G.A."/>
        </authorList>
    </citation>
    <scope>NUCLEOTIDE SEQUENCE [LARGE SCALE GENOMIC DNA]</scope>
    <source>
        <strain evidence="2 3">025E</strain>
    </source>
</reference>
<dbReference type="AlphaFoldDB" id="A0A422MWX6"/>
<gene>
    <name evidence="2" type="ORF">Tco025E_09416</name>
</gene>
<feature type="domain" description="Receptor-type adenylate cyclase GRESAG 4.1/3 periplasmic binding protein-like" evidence="1">
    <location>
        <begin position="59"/>
        <end position="164"/>
    </location>
</feature>
<dbReference type="EMBL" id="MKKU01001108">
    <property type="protein sequence ID" value="RNE97679.1"/>
    <property type="molecule type" value="Genomic_DNA"/>
</dbReference>
<comment type="caution">
    <text evidence="2">The sequence shown here is derived from an EMBL/GenBank/DDBJ whole genome shotgun (WGS) entry which is preliminary data.</text>
</comment>
<dbReference type="GeneID" id="40323027"/>
<organism evidence="2 3">
    <name type="scientific">Trypanosoma conorhini</name>
    <dbReference type="NCBI Taxonomy" id="83891"/>
    <lineage>
        <taxon>Eukaryota</taxon>
        <taxon>Discoba</taxon>
        <taxon>Euglenozoa</taxon>
        <taxon>Kinetoplastea</taxon>
        <taxon>Metakinetoplastina</taxon>
        <taxon>Trypanosomatida</taxon>
        <taxon>Trypanosomatidae</taxon>
        <taxon>Trypanosoma</taxon>
    </lineage>
</organism>
<dbReference type="InterPro" id="IPR028082">
    <property type="entry name" value="Peripla_BP_I"/>
</dbReference>
<dbReference type="RefSeq" id="XP_029223661.1">
    <property type="nucleotide sequence ID" value="XM_029376235.1"/>
</dbReference>
<dbReference type="InterPro" id="IPR057399">
    <property type="entry name" value="GRESAG4.1/3_peripasmic_1"/>
</dbReference>
<dbReference type="OrthoDB" id="252255at2759"/>
<dbReference type="Proteomes" id="UP000284403">
    <property type="component" value="Unassembled WGS sequence"/>
</dbReference>
<protein>
    <submittedName>
        <fullName evidence="2">Receptor-type adenylate cyclase</fullName>
    </submittedName>
</protein>
<keyword evidence="3" id="KW-1185">Reference proteome</keyword>
<keyword evidence="2" id="KW-0675">Receptor</keyword>
<dbReference type="SUPFAM" id="SSF53822">
    <property type="entry name" value="Periplasmic binding protein-like I"/>
    <property type="match status" value="1"/>
</dbReference>
<sequence>MQKEKDILTLLAQFGDAPVKKVLPVLPRYGLVSFAPFTGSTLVRGWNPNVYFVRADPATELLALLRYAVAELRVLRLGFMYLQGVSFGDREYEQAQSVMSAMGYALSGVFTVKRAAQGGADNREFDEAWDQFAATRPQAVIVFGSPYPETRKFIEKMLTDRSTA</sequence>
<dbReference type="Pfam" id="PF25495">
    <property type="entry name" value="Peripla_BP_A-cyclase_1"/>
    <property type="match status" value="1"/>
</dbReference>
<feature type="non-terminal residue" evidence="2">
    <location>
        <position position="164"/>
    </location>
</feature>
<dbReference type="Gene3D" id="3.40.50.2300">
    <property type="match status" value="1"/>
</dbReference>
<proteinExistence type="predicted"/>
<accession>A0A422MWX6</accession>
<name>A0A422MWX6_9TRYP</name>
<evidence type="ECO:0000259" key="1">
    <source>
        <dbReference type="Pfam" id="PF25495"/>
    </source>
</evidence>
<evidence type="ECO:0000313" key="2">
    <source>
        <dbReference type="EMBL" id="RNE97679.1"/>
    </source>
</evidence>